<dbReference type="Pfam" id="PF14341">
    <property type="entry name" value="PilX_N"/>
    <property type="match status" value="1"/>
</dbReference>
<dbReference type="AlphaFoldDB" id="A0A2K9ADU7"/>
<name>A0A2K9ADU7_9GAMM</name>
<gene>
    <name evidence="2" type="ORF">CW740_04570</name>
</gene>
<keyword evidence="3" id="KW-1185">Reference proteome</keyword>
<dbReference type="KEGG" id="kpd:CW740_04570"/>
<dbReference type="EMBL" id="CP025120">
    <property type="protein sequence ID" value="AUD78566.1"/>
    <property type="molecule type" value="Genomic_DNA"/>
</dbReference>
<reference evidence="2 3" key="1">
    <citation type="submission" date="2017-12" db="EMBL/GenBank/DDBJ databases">
        <title>Kangiella profundi FT102 completed genome.</title>
        <authorList>
            <person name="Xu J."/>
            <person name="Wang J."/>
            <person name="Lu Y."/>
        </authorList>
    </citation>
    <scope>NUCLEOTIDE SEQUENCE [LARGE SCALE GENOMIC DNA]</scope>
    <source>
        <strain evidence="2 3">FT102</strain>
    </source>
</reference>
<evidence type="ECO:0000313" key="2">
    <source>
        <dbReference type="EMBL" id="AUD78566.1"/>
    </source>
</evidence>
<proteinExistence type="predicted"/>
<evidence type="ECO:0000313" key="3">
    <source>
        <dbReference type="Proteomes" id="UP000232693"/>
    </source>
</evidence>
<sequence>MERIMRKQLPKNKGVTLAMVLIFLLILTVLGVASMSDSVIQQKSSTNVYLENEAFHVAESAVSATIYWDEIAGNALYGTNTSETEVGQEYCLGSGGELTAVDDGTACATAFEGNANVIAYSRVEYLGCGTCPNFELGVSPSIGCNAWKITGDATVAEKTNVAVQSWVTKVGGCFTAGKDLELTL</sequence>
<dbReference type="InterPro" id="IPR025746">
    <property type="entry name" value="PilX_N_dom"/>
</dbReference>
<feature type="domain" description="Type 4 fimbrial biogenesis protein PilX N-terminal" evidence="1">
    <location>
        <begin position="13"/>
        <end position="62"/>
    </location>
</feature>
<organism evidence="2 3">
    <name type="scientific">Kangiella profundi</name>
    <dbReference type="NCBI Taxonomy" id="1561924"/>
    <lineage>
        <taxon>Bacteria</taxon>
        <taxon>Pseudomonadati</taxon>
        <taxon>Pseudomonadota</taxon>
        <taxon>Gammaproteobacteria</taxon>
        <taxon>Kangiellales</taxon>
        <taxon>Kangiellaceae</taxon>
        <taxon>Kangiella</taxon>
    </lineage>
</organism>
<accession>A0A2K9ADU7</accession>
<evidence type="ECO:0000259" key="1">
    <source>
        <dbReference type="Pfam" id="PF14341"/>
    </source>
</evidence>
<dbReference type="Proteomes" id="UP000232693">
    <property type="component" value="Chromosome"/>
</dbReference>
<protein>
    <recommendedName>
        <fullName evidence="1">Type 4 fimbrial biogenesis protein PilX N-terminal domain-containing protein</fullName>
    </recommendedName>
</protein>